<dbReference type="EMBL" id="JAOAOG010000047">
    <property type="protein sequence ID" value="KAJ6252323.1"/>
    <property type="molecule type" value="Genomic_DNA"/>
</dbReference>
<comment type="caution">
    <text evidence="3">The sequence shown here is derived from an EMBL/GenBank/DDBJ whole genome shotgun (WGS) entry which is preliminary data.</text>
</comment>
<feature type="compositionally biased region" description="Basic and acidic residues" evidence="2">
    <location>
        <begin position="1029"/>
        <end position="1041"/>
    </location>
</feature>
<evidence type="ECO:0000313" key="3">
    <source>
        <dbReference type="EMBL" id="KAJ6252323.1"/>
    </source>
</evidence>
<name>A0ABQ8Z613_9EUKA</name>
<dbReference type="PROSITE" id="PS50012">
    <property type="entry name" value="RCC1_3"/>
    <property type="match status" value="1"/>
</dbReference>
<protein>
    <submittedName>
        <fullName evidence="3">Uncharacterized protein</fullName>
    </submittedName>
</protein>
<dbReference type="Proteomes" id="UP001150062">
    <property type="component" value="Unassembled WGS sequence"/>
</dbReference>
<evidence type="ECO:0000313" key="4">
    <source>
        <dbReference type="Proteomes" id="UP001150062"/>
    </source>
</evidence>
<reference evidence="3" key="1">
    <citation type="submission" date="2022-08" db="EMBL/GenBank/DDBJ databases">
        <title>Novel sulfate-reducing endosymbionts in the free-living metamonad Anaeramoeba.</title>
        <authorList>
            <person name="Jerlstrom-Hultqvist J."/>
            <person name="Cepicka I."/>
            <person name="Gallot-Lavallee L."/>
            <person name="Salas-Leiva D."/>
            <person name="Curtis B.A."/>
            <person name="Zahonova K."/>
            <person name="Pipaliya S."/>
            <person name="Dacks J."/>
            <person name="Roger A.J."/>
        </authorList>
    </citation>
    <scope>NUCLEOTIDE SEQUENCE</scope>
    <source>
        <strain evidence="3">Schooner1</strain>
    </source>
</reference>
<proteinExistence type="predicted"/>
<evidence type="ECO:0000256" key="2">
    <source>
        <dbReference type="SAM" id="MobiDB-lite"/>
    </source>
</evidence>
<evidence type="ECO:0000256" key="1">
    <source>
        <dbReference type="PROSITE-ProRule" id="PRU00235"/>
    </source>
</evidence>
<feature type="region of interest" description="Disordered" evidence="2">
    <location>
        <begin position="1029"/>
        <end position="1064"/>
    </location>
</feature>
<gene>
    <name evidence="3" type="ORF">M0813_14474</name>
</gene>
<accession>A0ABQ8Z613</accession>
<feature type="repeat" description="RCC1" evidence="1">
    <location>
        <begin position="254"/>
        <end position="307"/>
    </location>
</feature>
<dbReference type="SUPFAM" id="SSF50985">
    <property type="entry name" value="RCC1/BLIP-II"/>
    <property type="match status" value="1"/>
</dbReference>
<sequence length="1128" mass="133606">MNQSKYKLFAEGPNKKYEKIFINPKEKKMILKKQLHDDTYEISLIKDSGVVIKCDYPEVEPIYPIEIEKEDEIKKEEIENVKNNEIMLTFQKQLYYLKIPDQNHRQKIIKNFSSFTLTQIEQKKNEQILKYSFVLLLSELKNELYLIKLKNPHDQDDLREIKEGTFHKPLSIGIHFDERITQICRYDNGFAIVLKTGDYFQLDLSKITLEQENDQNKEFLLTNEDLRYKGNSISKIFANDNLTSSHYYAITGDGHVVCWGNNDKGQLNEKNEGLTKIEKPIRKKDFDMQTIKSIYYTDEGTVVLTNSGRCYTCGKIEIGKEIENTHERRDLFLPKIRKVQTYRNQIIFLANNGMVYCIGKKFFEKDQIQKYIPKYCRITEKDQCDQIAEINLHLPYVVSEISYLNSKNEISLLLSESLTHSNIRNLHYNKTNGHYQQIHPDQILKKTKSTKDSKEKAKKFLVPEKFCDPNRIQKNSLFIVHQLYNFFYLKDNNKIYLAQIEERRSQNEKNYFVFRKEYEIDPRNDLALSDNLNFCDRLIRCFAIVPNEQKAKYLVCGFYYDDNSMLSAFVGDIQQEKILIKKIELDLKINLMNQIRKCDLTQTDQSNCFSIINSDGQLFIIEFLFDSPFVITKTKIHLIKTEKKFYPQKTICYFGVLEKQCNRREKPEKCLINRNNKRCTIYSLDPKLKNLDLLTIDMDYNITNSQPIALPHEILFNTHSNPELADSRLKLLNRYLIFNHGFYSYRLNLTKRIPNNFLETIWKKTQILYFSKIHFSIIFGFQEIIVDNNGNFFSNLIYLPNIDNYRICICNGLLKCVHEKHRKQLKGACIWCWEKKNKNRKIAPILNWYNKHTKSQNKNPIFEAGDTFVFYLQARDGNQDISQGNNNLNLKFQGEINQKRMKNLFYNFQIRNHYDLEEGYISEVHTTLGKAGDWDFSILFNDQLHKYLSFKFTVIPSEPDKENCKFLDENRIEINDPCILIQKKKEMKGSITMVLYDKYSNKLDHPLVRQIYRGKIKFINEKLENIPYHDGKNREKQKDGKQINTPGEVSSDEEEEDKSNKKVTSKCKKSVPDWQDVGINKNGIFQFEYLLTNTQDPLRMEIGYIKKTEMELYNISKCKLQKKNYKKY</sequence>
<keyword evidence="4" id="KW-1185">Reference proteome</keyword>
<organism evidence="3 4">
    <name type="scientific">Anaeramoeba flamelloides</name>
    <dbReference type="NCBI Taxonomy" id="1746091"/>
    <lineage>
        <taxon>Eukaryota</taxon>
        <taxon>Metamonada</taxon>
        <taxon>Anaeramoebidae</taxon>
        <taxon>Anaeramoeba</taxon>
    </lineage>
</organism>
<dbReference type="Gene3D" id="2.130.10.30">
    <property type="entry name" value="Regulator of chromosome condensation 1/beta-lactamase-inhibitor protein II"/>
    <property type="match status" value="1"/>
</dbReference>
<dbReference type="Pfam" id="PF13540">
    <property type="entry name" value="RCC1_2"/>
    <property type="match status" value="1"/>
</dbReference>
<dbReference type="InterPro" id="IPR009091">
    <property type="entry name" value="RCC1/BLIP-II"/>
</dbReference>
<dbReference type="InterPro" id="IPR000408">
    <property type="entry name" value="Reg_chr_condens"/>
</dbReference>